<dbReference type="InterPro" id="IPR018957">
    <property type="entry name" value="Znf_C3HC4_RING-type"/>
</dbReference>
<evidence type="ECO:0000313" key="8">
    <source>
        <dbReference type="Proteomes" id="UP000828390"/>
    </source>
</evidence>
<keyword evidence="3" id="KW-0862">Zinc</keyword>
<evidence type="ECO:0000313" key="7">
    <source>
        <dbReference type="EMBL" id="KAH3794289.1"/>
    </source>
</evidence>
<evidence type="ECO:0000256" key="2">
    <source>
        <dbReference type="ARBA" id="ARBA00022771"/>
    </source>
</evidence>
<organism evidence="7 8">
    <name type="scientific">Dreissena polymorpha</name>
    <name type="common">Zebra mussel</name>
    <name type="synonym">Mytilus polymorpha</name>
    <dbReference type="NCBI Taxonomy" id="45954"/>
    <lineage>
        <taxon>Eukaryota</taxon>
        <taxon>Metazoa</taxon>
        <taxon>Spiralia</taxon>
        <taxon>Lophotrochozoa</taxon>
        <taxon>Mollusca</taxon>
        <taxon>Bivalvia</taxon>
        <taxon>Autobranchia</taxon>
        <taxon>Heteroconchia</taxon>
        <taxon>Euheterodonta</taxon>
        <taxon>Imparidentia</taxon>
        <taxon>Neoheterodontei</taxon>
        <taxon>Myida</taxon>
        <taxon>Dreissenoidea</taxon>
        <taxon>Dreissenidae</taxon>
        <taxon>Dreissena</taxon>
    </lineage>
</organism>
<gene>
    <name evidence="7" type="ORF">DPMN_147820</name>
</gene>
<dbReference type="AlphaFoldDB" id="A0A9D4F8F1"/>
<dbReference type="SMART" id="SM00184">
    <property type="entry name" value="RING"/>
    <property type="match status" value="1"/>
</dbReference>
<protein>
    <recommendedName>
        <fullName evidence="6">RING-type domain-containing protein</fullName>
    </recommendedName>
</protein>
<feature type="region of interest" description="Disordered" evidence="5">
    <location>
        <begin position="210"/>
        <end position="260"/>
    </location>
</feature>
<evidence type="ECO:0000256" key="4">
    <source>
        <dbReference type="PROSITE-ProRule" id="PRU00175"/>
    </source>
</evidence>
<evidence type="ECO:0000256" key="3">
    <source>
        <dbReference type="ARBA" id="ARBA00022833"/>
    </source>
</evidence>
<keyword evidence="8" id="KW-1185">Reference proteome</keyword>
<dbReference type="InterPro" id="IPR001841">
    <property type="entry name" value="Znf_RING"/>
</dbReference>
<name>A0A9D4F8F1_DREPO</name>
<feature type="domain" description="RING-type" evidence="6">
    <location>
        <begin position="43"/>
        <end position="89"/>
    </location>
</feature>
<sequence length="595" mass="67080">MSARNKKPYAYAKVTRLSDDFKRLEHTPTPTKDVGFKRPIDYCAMCMGHFRETRTLACHHRFCRECLQLSIDSAPVIPDPDRGFECVLCGYFTKVPNYSIARTEWAALMTSDYLQQQLVSTTAETDPVMEQAKDKKDQDVQTNEWSLIWQISAYSRAYLRTRRLNPFKRTRNAYIYMENEDDTTARTDAECTGTAGIDGEMGDDVKASGEVQRAKDTVSDYKQESSGGDGVMDKTKLVSAEDIAKDNGTNSRGKDINSGYAEQSTGNLVIRYSHKNYRAEIVKHYGTRLTREVYVNGTRNESTEDDLEDTVKYAREKLADKTRDGEELSDSESENSDITAAVFFQDCVIVYDKGLQEAQLYNSKMTLHRIIKATDVFDMAVMGHILYMTVPKQKTVYGYNLHEKKRLPSIQLTHKCYGLDSFDNKIAILLCDTAENDFQIAFMKDVGVVAGKTDLSRGEYQFKKPQYLAVCSLTRLAYVSDRKANLLKCFRLDGGLCWEKVVIGAGPLAIYSGYLIMARAYTSSVDVFAGGGEYKGRLRSVKYAIVRPRCIAAKEHSASFVLVDEDQLIHRFKISKISKIDPKTKAGGSRACAIL</sequence>
<reference evidence="7" key="2">
    <citation type="submission" date="2020-11" db="EMBL/GenBank/DDBJ databases">
        <authorList>
            <person name="McCartney M.A."/>
            <person name="Auch B."/>
            <person name="Kono T."/>
            <person name="Mallez S."/>
            <person name="Becker A."/>
            <person name="Gohl D.M."/>
            <person name="Silverstein K.A.T."/>
            <person name="Koren S."/>
            <person name="Bechman K.B."/>
            <person name="Herman A."/>
            <person name="Abrahante J.E."/>
            <person name="Garbe J."/>
        </authorList>
    </citation>
    <scope>NUCLEOTIDE SEQUENCE</scope>
    <source>
        <strain evidence="7">Duluth1</strain>
        <tissue evidence="7">Whole animal</tissue>
    </source>
</reference>
<dbReference type="GO" id="GO:0008270">
    <property type="term" value="F:zinc ion binding"/>
    <property type="evidence" value="ECO:0007669"/>
    <property type="project" value="UniProtKB-KW"/>
</dbReference>
<dbReference type="PROSITE" id="PS50089">
    <property type="entry name" value="ZF_RING_2"/>
    <property type="match status" value="1"/>
</dbReference>
<evidence type="ECO:0000256" key="1">
    <source>
        <dbReference type="ARBA" id="ARBA00022723"/>
    </source>
</evidence>
<evidence type="ECO:0000256" key="5">
    <source>
        <dbReference type="SAM" id="MobiDB-lite"/>
    </source>
</evidence>
<dbReference type="InterPro" id="IPR017907">
    <property type="entry name" value="Znf_RING_CS"/>
</dbReference>
<evidence type="ECO:0000259" key="6">
    <source>
        <dbReference type="PROSITE" id="PS50089"/>
    </source>
</evidence>
<dbReference type="SUPFAM" id="SSF57850">
    <property type="entry name" value="RING/U-box"/>
    <property type="match status" value="1"/>
</dbReference>
<reference evidence="7" key="1">
    <citation type="journal article" date="2019" name="bioRxiv">
        <title>The Genome of the Zebra Mussel, Dreissena polymorpha: A Resource for Invasive Species Research.</title>
        <authorList>
            <person name="McCartney M.A."/>
            <person name="Auch B."/>
            <person name="Kono T."/>
            <person name="Mallez S."/>
            <person name="Zhang Y."/>
            <person name="Obille A."/>
            <person name="Becker A."/>
            <person name="Abrahante J.E."/>
            <person name="Garbe J."/>
            <person name="Badalamenti J.P."/>
            <person name="Herman A."/>
            <person name="Mangelson H."/>
            <person name="Liachko I."/>
            <person name="Sullivan S."/>
            <person name="Sone E.D."/>
            <person name="Koren S."/>
            <person name="Silverstein K.A.T."/>
            <person name="Beckman K.B."/>
            <person name="Gohl D.M."/>
        </authorList>
    </citation>
    <scope>NUCLEOTIDE SEQUENCE</scope>
    <source>
        <strain evidence="7">Duluth1</strain>
        <tissue evidence="7">Whole animal</tissue>
    </source>
</reference>
<dbReference type="PROSITE" id="PS00518">
    <property type="entry name" value="ZF_RING_1"/>
    <property type="match status" value="1"/>
</dbReference>
<feature type="compositionally biased region" description="Basic and acidic residues" evidence="5">
    <location>
        <begin position="210"/>
        <end position="223"/>
    </location>
</feature>
<keyword evidence="2 4" id="KW-0863">Zinc-finger</keyword>
<proteinExistence type="predicted"/>
<dbReference type="Proteomes" id="UP000828390">
    <property type="component" value="Unassembled WGS sequence"/>
</dbReference>
<accession>A0A9D4F8F1</accession>
<dbReference type="SUPFAM" id="SSF63825">
    <property type="entry name" value="YWTD domain"/>
    <property type="match status" value="1"/>
</dbReference>
<comment type="caution">
    <text evidence="7">The sequence shown here is derived from an EMBL/GenBank/DDBJ whole genome shotgun (WGS) entry which is preliminary data.</text>
</comment>
<dbReference type="EMBL" id="JAIWYP010000007">
    <property type="protein sequence ID" value="KAH3794289.1"/>
    <property type="molecule type" value="Genomic_DNA"/>
</dbReference>
<keyword evidence="1" id="KW-0479">Metal-binding</keyword>
<dbReference type="Gene3D" id="3.30.40.10">
    <property type="entry name" value="Zinc/RING finger domain, C3HC4 (zinc finger)"/>
    <property type="match status" value="1"/>
</dbReference>
<dbReference type="InterPro" id="IPR013083">
    <property type="entry name" value="Znf_RING/FYVE/PHD"/>
</dbReference>
<dbReference type="Pfam" id="PF00097">
    <property type="entry name" value="zf-C3HC4"/>
    <property type="match status" value="1"/>
</dbReference>